<evidence type="ECO:0000313" key="7">
    <source>
        <dbReference type="EMBL" id="EHB93089.1"/>
    </source>
</evidence>
<evidence type="ECO:0000256" key="1">
    <source>
        <dbReference type="ARBA" id="ARBA00004167"/>
    </source>
</evidence>
<keyword evidence="4" id="KW-0472">Membrane</keyword>
<evidence type="ECO:0000256" key="4">
    <source>
        <dbReference type="ARBA" id="ARBA00023136"/>
    </source>
</evidence>
<feature type="compositionally biased region" description="Basic and acidic residues" evidence="5">
    <location>
        <begin position="1516"/>
        <end position="1533"/>
    </location>
</feature>
<evidence type="ECO:0000259" key="6">
    <source>
        <dbReference type="Pfam" id="PF04357"/>
    </source>
</evidence>
<gene>
    <name evidence="7" type="ORF">HMPREF9450_00355</name>
</gene>
<evidence type="ECO:0000256" key="3">
    <source>
        <dbReference type="ARBA" id="ARBA00022989"/>
    </source>
</evidence>
<dbReference type="Pfam" id="PF04357">
    <property type="entry name" value="TamB"/>
    <property type="match status" value="1"/>
</dbReference>
<dbReference type="HOGENOM" id="CLU_002997_1_1_10"/>
<feature type="region of interest" description="Disordered" evidence="5">
    <location>
        <begin position="1497"/>
        <end position="1533"/>
    </location>
</feature>
<dbReference type="PATRIC" id="fig|742725.3.peg.402"/>
<evidence type="ECO:0000256" key="5">
    <source>
        <dbReference type="SAM" id="MobiDB-lite"/>
    </source>
</evidence>
<dbReference type="eggNOG" id="COG2911">
    <property type="taxonomic scope" value="Bacteria"/>
</dbReference>
<accession>G5H5Z5</accession>
<comment type="subcellular location">
    <subcellularLocation>
        <location evidence="1">Membrane</location>
        <topology evidence="1">Single-pass membrane protein</topology>
    </subcellularLocation>
</comment>
<dbReference type="GO" id="GO:0009306">
    <property type="term" value="P:protein secretion"/>
    <property type="evidence" value="ECO:0007669"/>
    <property type="project" value="InterPro"/>
</dbReference>
<proteinExistence type="predicted"/>
<evidence type="ECO:0000313" key="8">
    <source>
        <dbReference type="Proteomes" id="UP000006008"/>
    </source>
</evidence>
<name>G5H5Z5_9BACT</name>
<dbReference type="GO" id="GO:0005886">
    <property type="term" value="C:plasma membrane"/>
    <property type="evidence" value="ECO:0007669"/>
    <property type="project" value="InterPro"/>
</dbReference>
<feature type="domain" description="Translocation and assembly module TamB C-terminal" evidence="6">
    <location>
        <begin position="1046"/>
        <end position="1471"/>
    </location>
</feature>
<sequence length="1533" mass="170763">MGKVIKILLSFLSATLLALIILPIACSLLLNLPSVQDYAGRKLTGWLSGKLQTEVHVDKLRLRLFNRVTLDGLYIEDYHQDTMLYARRIVVPLQSLNPFTGRVALGRVELEQPKFYLMQDSTGRTNLKQILLKLKRERKKEKKTFRLTAAGVAISDMAFKHLKLERRDRDYGVNFTDLDVRRFNLRVHDVSVVNDSVNLAIDHISLEERSGLVIDALSTRNFKISGSGMRFERLALRTPDSRVGMNHLYFRTGTWKGYNDFLEKVDISSEIVDSRVSFRTIAFFAPTLRNWQTVFEHVNGTVEGPVAAMSGNLTRVDCRDTRVSVRFGMYGVPDIPRTRFTFDVASLETNEADVAFILGDIAGRTLQPADAERLRRMGRISFTGRFDGLFRDFAASGRLGMDQGNVNLKLNFKSLQARTAGFSGEVRTDGFDLGSLLQVPKLGRFTLAAGVTGSYGGGMLKLKTKADLPRIYYNGYDYHDIELNGEFDNRSFLGAIQSKDENLSFDFDGQLAFNDTVPAYNFALQLYRADLHRLNFNKRDSVSVVRGNLVAVGSGSTLDNMNGEATVSHMVYVNHLDTVRTGNIRFVAQNNAERKQLGMYSSFADVEFRGRLGYKNLFSYFTNTLVTYLPSLDETSRRRRAERPEKPQAATVDNYYLVKVDVKEANNVAGIFLPGLELAEGTKLSFLFNPQSDIFSLTCTSDYIERGNFFVSDLNVSSRNQGDSISLYLRSDDIFVGGVYMPDFSVQGGVKENQIRLATRFNNKENGAYALISTVSTLQSDPLSGIPQLRIHFYPSTFGTDKQIWALGAKEILYDSTRMVVDSFMMVSGKQRLVIDGVASHSMADTLHLRMDNFDLTPLSQITDRQGYRISGFTSGSADMAAALGRGVLYANIAFDDIRVNDIPMRNTVFRSKWDFNAQRALFELADRQQQTPIVQGYYQPSERYYRADVQLDSIDLALLDPVLKGAIRDSRGTANAALRLSNPEGRMRLDGRIVVPSFHTTVGYTNVPYTLDSSVIDVRSNVMTMQPTTVRDPQGHSAGFGMSFDFSNLRNLAYDVRVRPEGVLVLNTTLAENDLFYGKVYASGSATISGNKNGVNMNIVASTAGNSQFFLPLSGASNISAADFIVFEDPASKRRTDSLHRMSRRKQILLNRKARLRNTVPSRMNINMQLTLRPDLEMQLVIDPATGDVLKGRGNGSLNLSINPSNDLFTIYGDYDITEGSYKFTLRNIVARTFSLEPGSSIRWTGDPLDATLDITAAYKLKASLSGLMAPGDGAGRSASTSVDCLIKLTDKLTDPTINFDIQLPNATPETQALVSQSINTQEAMATQFLWLLATKSFYSEYQSFGTSLATATGVDFLTNQVSSLMSTERFSLVPKYTPKGELSSDEVGGSVYGELIKDKLILEADVNYDTQNNKASTRQNSVSGDATLSLILDRSGNLRVQAFTRTIEDFNPNQGTQESGIGIFYRENFNSFKDLVQLFKDRFANIARRRAERKAAKRQRKAAEHAVPAVVKTSEGEPAGREETPVRAEGE</sequence>
<dbReference type="RefSeq" id="WP_009133161.1">
    <property type="nucleotide sequence ID" value="NZ_JH370371.1"/>
</dbReference>
<dbReference type="Proteomes" id="UP000006008">
    <property type="component" value="Unassembled WGS sequence"/>
</dbReference>
<keyword evidence="8" id="KW-1185">Reference proteome</keyword>
<reference evidence="7 8" key="1">
    <citation type="submission" date="2011-08" db="EMBL/GenBank/DDBJ databases">
        <title>The Genome Sequence of Alistipes indistinctus YIT 12060.</title>
        <authorList>
            <consortium name="The Broad Institute Genome Sequencing Platform"/>
            <person name="Earl A."/>
            <person name="Ward D."/>
            <person name="Feldgarden M."/>
            <person name="Gevers D."/>
            <person name="Morotomi M."/>
            <person name="Young S.K."/>
            <person name="Zeng Q."/>
            <person name="Gargeya S."/>
            <person name="Fitzgerald M."/>
            <person name="Haas B."/>
            <person name="Abouelleil A."/>
            <person name="Alvarado L."/>
            <person name="Arachchi H.M."/>
            <person name="Berlin A."/>
            <person name="Brown A."/>
            <person name="Chapman S.B."/>
            <person name="Chen Z."/>
            <person name="Dunbar C."/>
            <person name="Freedman E."/>
            <person name="Gearin G."/>
            <person name="Gellesch M."/>
            <person name="Goldberg J."/>
            <person name="Griggs A."/>
            <person name="Gujja S."/>
            <person name="Heiman D."/>
            <person name="Howarth C."/>
            <person name="Larson L."/>
            <person name="Lui A."/>
            <person name="MacDonald P.J.P."/>
            <person name="Montmayeur A."/>
            <person name="Murphy C."/>
            <person name="Neiman D."/>
            <person name="Pearson M."/>
            <person name="Priest M."/>
            <person name="Roberts A."/>
            <person name="Saif S."/>
            <person name="Shea T."/>
            <person name="Shenoy N."/>
            <person name="Sisk P."/>
            <person name="Stolte C."/>
            <person name="Sykes S."/>
            <person name="Wortman J."/>
            <person name="Nusbaum C."/>
            <person name="Birren B."/>
        </authorList>
    </citation>
    <scope>NUCLEOTIDE SEQUENCE [LARGE SCALE GENOMIC DNA]</scope>
    <source>
        <strain evidence="7 8">YIT 12060</strain>
    </source>
</reference>
<dbReference type="PANTHER" id="PTHR30441:SF4">
    <property type="entry name" value="PROTEIN ASMA"/>
    <property type="match status" value="1"/>
</dbReference>
<dbReference type="STRING" id="742725.HMPREF9450_00355"/>
<protein>
    <recommendedName>
        <fullName evidence="6">Translocation and assembly module TamB C-terminal domain-containing protein</fullName>
    </recommendedName>
</protein>
<evidence type="ECO:0000256" key="2">
    <source>
        <dbReference type="ARBA" id="ARBA00022692"/>
    </source>
</evidence>
<dbReference type="PANTHER" id="PTHR30441">
    <property type="entry name" value="DUF748 DOMAIN-CONTAINING PROTEIN"/>
    <property type="match status" value="1"/>
</dbReference>
<keyword evidence="2" id="KW-0812">Transmembrane</keyword>
<dbReference type="EMBL" id="ADLD01000004">
    <property type="protein sequence ID" value="EHB93089.1"/>
    <property type="molecule type" value="Genomic_DNA"/>
</dbReference>
<organism evidence="7 8">
    <name type="scientific">Alistipes indistinctus YIT 12060</name>
    <dbReference type="NCBI Taxonomy" id="742725"/>
    <lineage>
        <taxon>Bacteria</taxon>
        <taxon>Pseudomonadati</taxon>
        <taxon>Bacteroidota</taxon>
        <taxon>Bacteroidia</taxon>
        <taxon>Bacteroidales</taxon>
        <taxon>Rikenellaceae</taxon>
        <taxon>Alistipes</taxon>
    </lineage>
</organism>
<dbReference type="GO" id="GO:0090313">
    <property type="term" value="P:regulation of protein targeting to membrane"/>
    <property type="evidence" value="ECO:0007669"/>
    <property type="project" value="TreeGrafter"/>
</dbReference>
<comment type="caution">
    <text evidence="7">The sequence shown here is derived from an EMBL/GenBank/DDBJ whole genome shotgun (WGS) entry which is preliminary data.</text>
</comment>
<keyword evidence="3" id="KW-1133">Transmembrane helix</keyword>
<dbReference type="InterPro" id="IPR052894">
    <property type="entry name" value="AsmA-related"/>
</dbReference>
<dbReference type="InterPro" id="IPR007452">
    <property type="entry name" value="TamB_C"/>
</dbReference>